<dbReference type="KEGG" id="ccin:107274299"/>
<proteinExistence type="predicted"/>
<feature type="compositionally biased region" description="Basic and acidic residues" evidence="1">
    <location>
        <begin position="55"/>
        <end position="77"/>
    </location>
</feature>
<gene>
    <name evidence="3" type="primary">LOC107274299</name>
</gene>
<name>A0AAJ7FUD4_CEPCN</name>
<evidence type="ECO:0000256" key="1">
    <source>
        <dbReference type="SAM" id="MobiDB-lite"/>
    </source>
</evidence>
<evidence type="ECO:0000313" key="3">
    <source>
        <dbReference type="RefSeq" id="XP_015608790.2"/>
    </source>
</evidence>
<dbReference type="Proteomes" id="UP000694920">
    <property type="component" value="Unplaced"/>
</dbReference>
<feature type="region of interest" description="Disordered" evidence="1">
    <location>
        <begin position="133"/>
        <end position="206"/>
    </location>
</feature>
<evidence type="ECO:0000313" key="2">
    <source>
        <dbReference type="Proteomes" id="UP000694920"/>
    </source>
</evidence>
<dbReference type="GeneID" id="107274299"/>
<sequence length="444" mass="46739">MKVQETDTSSVAPLCVFLKSKHCEACTNPRLYTLYEYAVWKDNFVKSSVTSLDVKSKDEEKASKSTEGTVEGKDGRREKKARTFLGPLSLDFGGSSCCSSKYGSHGNEYYPSRYGSRPGNRYDWQSSSYPLGLTGSSESFGRPGGNTYYDDRYGSRPDYGGSGRPGRPSFSIGGSGGFGGGSPGGGGSEYGGGFKGGRPGSFSGGSGSFGEGSGGYGNGGYGGGYGGGGYGGRPSYGGRPGLGGGGPGYGISGTFGDHTTFGGHGDVGGYPDDSSSSKNIQTQKALALKALAGVALIGAAAALASNPVLIPLGAVSGRRKRSNNYYDRDQSYGTATNANYPNHDEITQDDIILKNLLTSPKCIARLACEVQRDYVTDIKKYKDTTKKHGSIYHNLENHFSDLIRTNILDSKYVRKHLKDEIRRAVSVGASEGSCKVFPCDLTTA</sequence>
<feature type="region of interest" description="Disordered" evidence="1">
    <location>
        <begin position="55"/>
        <end position="79"/>
    </location>
</feature>
<protein>
    <submittedName>
        <fullName evidence="3">Circumsporozoite protein</fullName>
    </submittedName>
</protein>
<feature type="compositionally biased region" description="Gly residues" evidence="1">
    <location>
        <begin position="173"/>
        <end position="206"/>
    </location>
</feature>
<keyword evidence="2" id="KW-1185">Reference proteome</keyword>
<organism evidence="2 3">
    <name type="scientific">Cephus cinctus</name>
    <name type="common">Wheat stem sawfly</name>
    <dbReference type="NCBI Taxonomy" id="211228"/>
    <lineage>
        <taxon>Eukaryota</taxon>
        <taxon>Metazoa</taxon>
        <taxon>Ecdysozoa</taxon>
        <taxon>Arthropoda</taxon>
        <taxon>Hexapoda</taxon>
        <taxon>Insecta</taxon>
        <taxon>Pterygota</taxon>
        <taxon>Neoptera</taxon>
        <taxon>Endopterygota</taxon>
        <taxon>Hymenoptera</taxon>
        <taxon>Cephoidea</taxon>
        <taxon>Cephidae</taxon>
        <taxon>Cephus</taxon>
    </lineage>
</organism>
<accession>A0AAJ7FUD4</accession>
<dbReference type="AlphaFoldDB" id="A0AAJ7FUD4"/>
<dbReference type="RefSeq" id="XP_015608790.2">
    <property type="nucleotide sequence ID" value="XM_015753304.2"/>
</dbReference>
<reference evidence="3" key="1">
    <citation type="submission" date="2025-08" db="UniProtKB">
        <authorList>
            <consortium name="RefSeq"/>
        </authorList>
    </citation>
    <scope>IDENTIFICATION</scope>
</reference>